<evidence type="ECO:0000313" key="7">
    <source>
        <dbReference type="Proteomes" id="UP000236742"/>
    </source>
</evidence>
<dbReference type="Gene3D" id="2.40.420.20">
    <property type="match status" value="1"/>
</dbReference>
<dbReference type="Gene3D" id="6.10.140.1990">
    <property type="match status" value="1"/>
</dbReference>
<dbReference type="EMBL" id="FNVD01000002">
    <property type="protein sequence ID" value="SEF61657.1"/>
    <property type="molecule type" value="Genomic_DNA"/>
</dbReference>
<dbReference type="InterPro" id="IPR058637">
    <property type="entry name" value="YknX-like_C"/>
</dbReference>
<dbReference type="PANTHER" id="PTHR32347">
    <property type="entry name" value="EFFLUX SYSTEM COMPONENT YKNX-RELATED"/>
    <property type="match status" value="1"/>
</dbReference>
<proteinExistence type="predicted"/>
<gene>
    <name evidence="6" type="ORF">SAMN05421751_102254</name>
</gene>
<feature type="chain" id="PRO_5009285059" evidence="4">
    <location>
        <begin position="26"/>
        <end position="412"/>
    </location>
</feature>
<dbReference type="OrthoDB" id="9791520at2"/>
<dbReference type="RefSeq" id="WP_104006894.1">
    <property type="nucleotide sequence ID" value="NZ_FNVD01000002.1"/>
</dbReference>
<sequence>MAPRRRRSRQILTATAALIAAAALAAAFWPRAMLVDIGTVTRGRMIVTVDEEARTRVRDPYVISSPIAGDLQRVELEPGDRVKAGDVVARMAPAAPAALDIRTREQARAAVDAAEAALRVARSDLKAAEARSRFAHSELDRISRLVERGIVSRVQLERAEQEAQVADAQLETVRAEIARREAEVNNALARLISFDDTGLAEAVAKDAVKIPTVPIRAPIDGTVLKVFHESATTLPAGEPILEIGDVAHDLEIVADLLSSDAVKVERGDRVIITNWGGDSDLEGVVSRIAPYGHTKHSALGVEEQRVETTIAFADPNGHRSRLGHGYRVEAHIVIWERDDAVMVPSSALFRHQGNWAVFAIRDGRAVRQRVRIGHNNGNWAELLDGLEPGDQVVLFPSARLTDGQRIRQRRIE</sequence>
<accession>A0A1H5TI22</accession>
<dbReference type="GO" id="GO:0019898">
    <property type="term" value="C:extrinsic component of membrane"/>
    <property type="evidence" value="ECO:0007669"/>
    <property type="project" value="InterPro"/>
</dbReference>
<keyword evidence="4" id="KW-0732">Signal</keyword>
<organism evidence="6 7">
    <name type="scientific">Jhaorihella thermophila</name>
    <dbReference type="NCBI Taxonomy" id="488547"/>
    <lineage>
        <taxon>Bacteria</taxon>
        <taxon>Pseudomonadati</taxon>
        <taxon>Pseudomonadota</taxon>
        <taxon>Alphaproteobacteria</taxon>
        <taxon>Rhodobacterales</taxon>
        <taxon>Paracoccaceae</taxon>
        <taxon>Jhaorihella</taxon>
    </lineage>
</organism>
<feature type="signal peptide" evidence="4">
    <location>
        <begin position="1"/>
        <end position="25"/>
    </location>
</feature>
<dbReference type="Proteomes" id="UP000236742">
    <property type="component" value="Unassembled WGS sequence"/>
</dbReference>
<reference evidence="7" key="1">
    <citation type="submission" date="2016-10" db="EMBL/GenBank/DDBJ databases">
        <authorList>
            <person name="Varghese N."/>
            <person name="Submissions S."/>
        </authorList>
    </citation>
    <scope>NUCLEOTIDE SEQUENCE [LARGE SCALE GENOMIC DNA]</scope>
    <source>
        <strain evidence="7">DSM 23413</strain>
    </source>
</reference>
<name>A0A1H5TI22_9RHOB</name>
<dbReference type="GO" id="GO:1990195">
    <property type="term" value="C:macrolide transmembrane transporter complex"/>
    <property type="evidence" value="ECO:0007669"/>
    <property type="project" value="InterPro"/>
</dbReference>
<dbReference type="PANTHER" id="PTHR32347:SF29">
    <property type="entry name" value="UPF0194 MEMBRANE PROTEIN YBHG"/>
    <property type="match status" value="1"/>
</dbReference>
<dbReference type="GO" id="GO:0030313">
    <property type="term" value="C:cell envelope"/>
    <property type="evidence" value="ECO:0007669"/>
    <property type="project" value="UniProtKB-SubCell"/>
</dbReference>
<dbReference type="InterPro" id="IPR030190">
    <property type="entry name" value="MacA_alpha-hairpin_sf"/>
</dbReference>
<protein>
    <submittedName>
        <fullName evidence="6">HlyD family secretion protein</fullName>
    </submittedName>
</protein>
<dbReference type="Gene3D" id="2.40.50.100">
    <property type="match status" value="1"/>
</dbReference>
<keyword evidence="2 3" id="KW-0175">Coiled coil</keyword>
<feature type="domain" description="YknX-like C-terminal permuted SH3-like" evidence="5">
    <location>
        <begin position="341"/>
        <end position="407"/>
    </location>
</feature>
<evidence type="ECO:0000256" key="1">
    <source>
        <dbReference type="ARBA" id="ARBA00004196"/>
    </source>
</evidence>
<comment type="subcellular location">
    <subcellularLocation>
        <location evidence="1">Cell envelope</location>
    </subcellularLocation>
</comment>
<evidence type="ECO:0000256" key="2">
    <source>
        <dbReference type="ARBA" id="ARBA00023054"/>
    </source>
</evidence>
<dbReference type="GO" id="GO:1990961">
    <property type="term" value="P:xenobiotic detoxification by transmembrane export across the plasma membrane"/>
    <property type="evidence" value="ECO:0007669"/>
    <property type="project" value="InterPro"/>
</dbReference>
<dbReference type="AlphaFoldDB" id="A0A1H5TI22"/>
<dbReference type="SUPFAM" id="SSF111369">
    <property type="entry name" value="HlyD-like secretion proteins"/>
    <property type="match status" value="1"/>
</dbReference>
<dbReference type="Pfam" id="PF25989">
    <property type="entry name" value="YknX_C"/>
    <property type="match status" value="1"/>
</dbReference>
<evidence type="ECO:0000313" key="6">
    <source>
        <dbReference type="EMBL" id="SEF61657.1"/>
    </source>
</evidence>
<keyword evidence="7" id="KW-1185">Reference proteome</keyword>
<evidence type="ECO:0000256" key="3">
    <source>
        <dbReference type="SAM" id="Coils"/>
    </source>
</evidence>
<evidence type="ECO:0000259" key="5">
    <source>
        <dbReference type="Pfam" id="PF25989"/>
    </source>
</evidence>
<dbReference type="InterPro" id="IPR050465">
    <property type="entry name" value="UPF0194_transport"/>
</dbReference>
<feature type="coiled-coil region" evidence="3">
    <location>
        <begin position="104"/>
        <end position="190"/>
    </location>
</feature>
<evidence type="ECO:0000256" key="4">
    <source>
        <dbReference type="SAM" id="SignalP"/>
    </source>
</evidence>